<dbReference type="InterPro" id="IPR010064">
    <property type="entry name" value="HK97-gp10_tail"/>
</dbReference>
<organism evidence="1 2">
    <name type="scientific">Enterococcus wangshanyuanii</name>
    <dbReference type="NCBI Taxonomy" id="2005703"/>
    <lineage>
        <taxon>Bacteria</taxon>
        <taxon>Bacillati</taxon>
        <taxon>Bacillota</taxon>
        <taxon>Bacilli</taxon>
        <taxon>Lactobacillales</taxon>
        <taxon>Enterococcaceae</taxon>
        <taxon>Enterococcus</taxon>
    </lineage>
</organism>
<protein>
    <recommendedName>
        <fullName evidence="3">HK97 gp10 family phage protein</fullName>
    </recommendedName>
</protein>
<dbReference type="RefSeq" id="WP_088269954.1">
    <property type="nucleotide sequence ID" value="NZ_BMKI01000021.1"/>
</dbReference>
<keyword evidence="2" id="KW-1185">Reference proteome</keyword>
<reference evidence="2" key="1">
    <citation type="journal article" date="2019" name="Int. J. Syst. Evol. Microbiol.">
        <title>The Global Catalogue of Microorganisms (GCM) 10K type strain sequencing project: providing services to taxonomists for standard genome sequencing and annotation.</title>
        <authorList>
            <consortium name="The Broad Institute Genomics Platform"/>
            <consortium name="The Broad Institute Genome Sequencing Center for Infectious Disease"/>
            <person name="Wu L."/>
            <person name="Ma J."/>
        </authorList>
    </citation>
    <scope>NUCLEOTIDE SEQUENCE [LARGE SCALE GENOMIC DNA]</scope>
    <source>
        <strain evidence="2">CGMCC 1.15942</strain>
    </source>
</reference>
<name>A0ABQ1PVH3_9ENTE</name>
<accession>A0ABQ1PVH3</accession>
<comment type="caution">
    <text evidence="1">The sequence shown here is derived from an EMBL/GenBank/DDBJ whole genome shotgun (WGS) entry which is preliminary data.</text>
</comment>
<evidence type="ECO:0008006" key="3">
    <source>
        <dbReference type="Google" id="ProtNLM"/>
    </source>
</evidence>
<gene>
    <name evidence="1" type="ORF">GCM10011573_38320</name>
</gene>
<dbReference type="EMBL" id="BMKI01000021">
    <property type="protein sequence ID" value="GGD05136.1"/>
    <property type="molecule type" value="Genomic_DNA"/>
</dbReference>
<evidence type="ECO:0000313" key="2">
    <source>
        <dbReference type="Proteomes" id="UP000630615"/>
    </source>
</evidence>
<proteinExistence type="predicted"/>
<dbReference type="Pfam" id="PF04883">
    <property type="entry name" value="HK97-gp10_like"/>
    <property type="match status" value="1"/>
</dbReference>
<evidence type="ECO:0000313" key="1">
    <source>
        <dbReference type="EMBL" id="GGD05136.1"/>
    </source>
</evidence>
<dbReference type="Proteomes" id="UP000630615">
    <property type="component" value="Unassembled WGS sequence"/>
</dbReference>
<sequence length="132" mass="14918">MSKPGYSTHSNAKKVIENFKKMTPLAEAQGIMLVNDSLAKIYQLIVPITPIKTGDLRRGYRIVKARKLSSGRIVGALVNNEKYFKYINDGHRTKNGGYVKGRFMLQKAQNLANMTYIPRRFKQMAIVIAKKG</sequence>